<keyword evidence="1" id="KW-0812">Transmembrane</keyword>
<feature type="transmembrane region" description="Helical" evidence="1">
    <location>
        <begin position="81"/>
        <end position="99"/>
    </location>
</feature>
<dbReference type="GO" id="GO:0003677">
    <property type="term" value="F:DNA binding"/>
    <property type="evidence" value="ECO:0007669"/>
    <property type="project" value="InterPro"/>
</dbReference>
<dbReference type="PANTHER" id="PTHR33055">
    <property type="entry name" value="TRANSPOSASE FOR INSERTION SEQUENCE ELEMENT IS1111A"/>
    <property type="match status" value="1"/>
</dbReference>
<evidence type="ECO:0000256" key="1">
    <source>
        <dbReference type="SAM" id="Phobius"/>
    </source>
</evidence>
<proteinExistence type="predicted"/>
<dbReference type="GO" id="GO:0006313">
    <property type="term" value="P:DNA transposition"/>
    <property type="evidence" value="ECO:0007669"/>
    <property type="project" value="InterPro"/>
</dbReference>
<dbReference type="InterPro" id="IPR047650">
    <property type="entry name" value="Transpos_IS110"/>
</dbReference>
<keyword evidence="1" id="KW-0472">Membrane</keyword>
<dbReference type="PANTHER" id="PTHR33055:SF3">
    <property type="entry name" value="PUTATIVE TRANSPOSASE FOR IS117-RELATED"/>
    <property type="match status" value="1"/>
</dbReference>
<dbReference type="EMBL" id="CAADFT010000065">
    <property type="protein sequence ID" value="VFK46479.1"/>
    <property type="molecule type" value="Genomic_DNA"/>
</dbReference>
<dbReference type="AlphaFoldDB" id="A0A450YYD6"/>
<accession>A0A450YYD6</accession>
<organism evidence="2">
    <name type="scientific">Candidatus Kentrum sp. TC</name>
    <dbReference type="NCBI Taxonomy" id="2126339"/>
    <lineage>
        <taxon>Bacteria</taxon>
        <taxon>Pseudomonadati</taxon>
        <taxon>Pseudomonadota</taxon>
        <taxon>Gammaproteobacteria</taxon>
        <taxon>Candidatus Kentrum</taxon>
    </lineage>
</organism>
<feature type="transmembrane region" description="Helical" evidence="1">
    <location>
        <begin position="105"/>
        <end position="125"/>
    </location>
</feature>
<protein>
    <recommendedName>
        <fullName evidence="3">Transposase</fullName>
    </recommendedName>
</protein>
<keyword evidence="1" id="KW-1133">Transmembrane helix</keyword>
<evidence type="ECO:0000313" key="2">
    <source>
        <dbReference type="EMBL" id="VFK46479.1"/>
    </source>
</evidence>
<sequence>MGHIVRLIVPQLVKPFVKSNNKNDAVDAEALCEAVQRPRMRFVSPKSIEQQDIQSIHRIREGAIRERTQAMYGFWVVRDHAWWGLLGAFAFGVFMWHFRPSSMPWLRWIGLPLLALAFLFIYRLGEISAERVFEQNHDLGFRDYSLTRVWLTPATEADSGLKLARLMTGLEGGKYRLLIHPRTSLFLIKPGDGNLPMVQIPLRRVAAIRRISVNPGRR</sequence>
<evidence type="ECO:0008006" key="3">
    <source>
        <dbReference type="Google" id="ProtNLM"/>
    </source>
</evidence>
<gene>
    <name evidence="2" type="ORF">BECKTC1821E_GA0114239_10657</name>
</gene>
<name>A0A450YYD6_9GAMM</name>
<reference evidence="2" key="1">
    <citation type="submission" date="2019-02" db="EMBL/GenBank/DDBJ databases">
        <authorList>
            <person name="Gruber-Vodicka R. H."/>
            <person name="Seah K. B. B."/>
        </authorList>
    </citation>
    <scope>NUCLEOTIDE SEQUENCE</scope>
    <source>
        <strain evidence="2">BECK_BZ125</strain>
    </source>
</reference>
<dbReference type="GO" id="GO:0004803">
    <property type="term" value="F:transposase activity"/>
    <property type="evidence" value="ECO:0007669"/>
    <property type="project" value="InterPro"/>
</dbReference>